<sequence length="517" mass="59324">MAPKRKKSPARPWQQKSADPSARSGAGSKEGTVKRTAFHSASHRVHFEPDEPSRKSSDHGDCLQLSLRILLDAIKNMEERLETKIDILTPRILKTVWSLRARNASNCFSCSFACLLVLQVANLQRQLEAANNDNSKVTAMLEHVVASHSKTQAALEAVQTELEHKDAEICSLRKERSQSQQKMQILEAELERCQARVAAMGSEHSSQVEPLRKALEVTRADNKKLALRLEQAVQANNTLQNKLIQAQYDLKSKEAEQQQLLTKEKTFAERLESLKKQFHMEQEASRKAAHRESAELKKALDEASSKLGEVSRANRELRQKVSELEKSVASYKEKLKGQRIQVRHCLASKAGSAQNAERIKEIESELREMEAIKEQYQKKNYEQSQNIQKFVTELASLQEEMQELLKNQHEMQTRNRQLETHLEAERSRGQQLENQCQRLEETVKHLKKSKEETEQKLKEASIESELITANLEEARRWFKARFDSLQPQLRRNRHAKTPDESSLQREVKHPLQSDQAA</sequence>
<protein>
    <recommendedName>
        <fullName evidence="5">Coiled-coil domain-containing protein 150</fullName>
    </recommendedName>
</protein>
<feature type="compositionally biased region" description="Basic and acidic residues" evidence="2">
    <location>
        <begin position="496"/>
        <end position="511"/>
    </location>
</feature>
<keyword evidence="4" id="KW-1185">Reference proteome</keyword>
<dbReference type="InterPro" id="IPR038807">
    <property type="entry name" value="CCDC150"/>
</dbReference>
<feature type="region of interest" description="Disordered" evidence="2">
    <location>
        <begin position="486"/>
        <end position="517"/>
    </location>
</feature>
<feature type="compositionally biased region" description="Basic and acidic residues" evidence="2">
    <location>
        <begin position="45"/>
        <end position="59"/>
    </location>
</feature>
<keyword evidence="1" id="KW-0175">Coiled coil</keyword>
<accession>A0A8C6ZAY6</accession>
<dbReference type="PANTHER" id="PTHR35352">
    <property type="entry name" value="COILED-COIL DOMAIN-CONTAINING PROTEIN 150"/>
    <property type="match status" value="1"/>
</dbReference>
<feature type="region of interest" description="Disordered" evidence="2">
    <location>
        <begin position="1"/>
        <end position="59"/>
    </location>
</feature>
<reference evidence="3" key="2">
    <citation type="submission" date="2025-09" db="UniProtKB">
        <authorList>
            <consortium name="Ensembl"/>
        </authorList>
    </citation>
    <scope>IDENTIFICATION</scope>
</reference>
<reference evidence="3" key="1">
    <citation type="submission" date="2025-08" db="UniProtKB">
        <authorList>
            <consortium name="Ensembl"/>
        </authorList>
    </citation>
    <scope>IDENTIFICATION</scope>
</reference>
<dbReference type="SUPFAM" id="SSF90257">
    <property type="entry name" value="Myosin rod fragments"/>
    <property type="match status" value="1"/>
</dbReference>
<evidence type="ECO:0000256" key="2">
    <source>
        <dbReference type="SAM" id="MobiDB-lite"/>
    </source>
</evidence>
<evidence type="ECO:0000256" key="1">
    <source>
        <dbReference type="SAM" id="Coils"/>
    </source>
</evidence>
<name>A0A8C6ZAY6_NOTPE</name>
<proteinExistence type="predicted"/>
<dbReference type="AlphaFoldDB" id="A0A8C6ZAY6"/>
<evidence type="ECO:0008006" key="5">
    <source>
        <dbReference type="Google" id="ProtNLM"/>
    </source>
</evidence>
<dbReference type="Proteomes" id="UP000694420">
    <property type="component" value="Unplaced"/>
</dbReference>
<dbReference type="Ensembl" id="ENSNPET00000009306.1">
    <property type="protein sequence ID" value="ENSNPEP00000009077.1"/>
    <property type="gene ID" value="ENSNPEG00000006794.1"/>
</dbReference>
<evidence type="ECO:0000313" key="3">
    <source>
        <dbReference type="Ensembl" id="ENSNPEP00000009077.1"/>
    </source>
</evidence>
<feature type="coiled-coil region" evidence="1">
    <location>
        <begin position="286"/>
        <end position="470"/>
    </location>
</feature>
<organism evidence="3 4">
    <name type="scientific">Nothoprocta perdicaria</name>
    <name type="common">Chilean tinamou</name>
    <name type="synonym">Crypturus perdicarius</name>
    <dbReference type="NCBI Taxonomy" id="30464"/>
    <lineage>
        <taxon>Eukaryota</taxon>
        <taxon>Metazoa</taxon>
        <taxon>Chordata</taxon>
        <taxon>Craniata</taxon>
        <taxon>Vertebrata</taxon>
        <taxon>Euteleostomi</taxon>
        <taxon>Archelosauria</taxon>
        <taxon>Archosauria</taxon>
        <taxon>Dinosauria</taxon>
        <taxon>Saurischia</taxon>
        <taxon>Theropoda</taxon>
        <taxon>Coelurosauria</taxon>
        <taxon>Aves</taxon>
        <taxon>Palaeognathae</taxon>
        <taxon>Tinamiformes</taxon>
        <taxon>Tinamidae</taxon>
        <taxon>Nothoprocta</taxon>
    </lineage>
</organism>
<evidence type="ECO:0000313" key="4">
    <source>
        <dbReference type="Proteomes" id="UP000694420"/>
    </source>
</evidence>
<feature type="coiled-coil region" evidence="1">
    <location>
        <begin position="176"/>
        <end position="256"/>
    </location>
</feature>
<dbReference type="PANTHER" id="PTHR35352:SF1">
    <property type="entry name" value="COILED-COIL DOMAIN-CONTAINING PROTEIN 150"/>
    <property type="match status" value="1"/>
</dbReference>